<evidence type="ECO:0000256" key="9">
    <source>
        <dbReference type="RuleBase" id="RU361160"/>
    </source>
</evidence>
<dbReference type="SMART" id="SM00846">
    <property type="entry name" value="Gp_dh_N"/>
    <property type="match status" value="1"/>
</dbReference>
<accession>A0A7C5ALG1</accession>
<keyword evidence="3 9" id="KW-0560">Oxidoreductase</keyword>
<evidence type="ECO:0000256" key="4">
    <source>
        <dbReference type="PIRSR" id="PIRSR000149-1"/>
    </source>
</evidence>
<dbReference type="SUPFAM" id="SSF51735">
    <property type="entry name" value="NAD(P)-binding Rossmann-fold domains"/>
    <property type="match status" value="1"/>
</dbReference>
<feature type="binding site" evidence="5">
    <location>
        <begin position="207"/>
        <end position="208"/>
    </location>
    <ligand>
        <name>D-glyceraldehyde 3-phosphate</name>
        <dbReference type="ChEBI" id="CHEBI:59776"/>
    </ligand>
</feature>
<dbReference type="GO" id="GO:0050661">
    <property type="term" value="F:NADP binding"/>
    <property type="evidence" value="ECO:0007669"/>
    <property type="project" value="InterPro"/>
</dbReference>
<dbReference type="InterPro" id="IPR020831">
    <property type="entry name" value="GlycerAld/Erythrose_P_DH"/>
</dbReference>
<feature type="binding site" evidence="5">
    <location>
        <position position="230"/>
    </location>
    <ligand>
        <name>D-glyceraldehyde 3-phosphate</name>
        <dbReference type="ChEBI" id="CHEBI:59776"/>
    </ligand>
</feature>
<dbReference type="SUPFAM" id="SSF55347">
    <property type="entry name" value="Glyceraldehyde-3-phosphate dehydrogenase-like, C-terminal domain"/>
    <property type="match status" value="1"/>
</dbReference>
<dbReference type="NCBIfam" id="TIGR01534">
    <property type="entry name" value="GAPDH-I"/>
    <property type="match status" value="1"/>
</dbReference>
<evidence type="ECO:0000313" key="11">
    <source>
        <dbReference type="EMBL" id="HGZ11093.1"/>
    </source>
</evidence>
<dbReference type="PRINTS" id="PR00078">
    <property type="entry name" value="G3PDHDRGNASE"/>
</dbReference>
<dbReference type="FunFam" id="3.30.360.10:FF:000002">
    <property type="entry name" value="Glyceraldehyde-3-phosphate dehydrogenase"/>
    <property type="match status" value="1"/>
</dbReference>
<evidence type="ECO:0000256" key="5">
    <source>
        <dbReference type="PIRSR" id="PIRSR000149-2"/>
    </source>
</evidence>
<dbReference type="Pfam" id="PF00044">
    <property type="entry name" value="Gp_dh_N"/>
    <property type="match status" value="1"/>
</dbReference>
<dbReference type="GO" id="GO:0016620">
    <property type="term" value="F:oxidoreductase activity, acting on the aldehyde or oxo group of donors, NAD or NADP as acceptor"/>
    <property type="evidence" value="ECO:0007669"/>
    <property type="project" value="InterPro"/>
</dbReference>
<feature type="binding site" evidence="6">
    <location>
        <begin position="11"/>
        <end position="12"/>
    </location>
    <ligand>
        <name>NAD(+)</name>
        <dbReference type="ChEBI" id="CHEBI:57540"/>
    </ligand>
</feature>
<dbReference type="InterPro" id="IPR020830">
    <property type="entry name" value="GlycerAld_3-P_DH_AS"/>
</dbReference>
<feature type="binding site" evidence="6">
    <location>
        <position position="33"/>
    </location>
    <ligand>
        <name>NAD(+)</name>
        <dbReference type="ChEBI" id="CHEBI:57540"/>
    </ligand>
</feature>
<evidence type="ECO:0000256" key="8">
    <source>
        <dbReference type="RuleBase" id="RU000397"/>
    </source>
</evidence>
<feature type="binding site" evidence="6">
    <location>
        <position position="119"/>
    </location>
    <ligand>
        <name>NAD(+)</name>
        <dbReference type="ChEBI" id="CHEBI:57540"/>
    </ligand>
</feature>
<keyword evidence="6" id="KW-0520">NAD</keyword>
<gene>
    <name evidence="11" type="primary">gap</name>
    <name evidence="11" type="ORF">ENW48_02605</name>
</gene>
<proteinExistence type="inferred from homology"/>
<dbReference type="PROSITE" id="PS00071">
    <property type="entry name" value="GAPDH"/>
    <property type="match status" value="1"/>
</dbReference>
<dbReference type="PIRSF" id="PIRSF000149">
    <property type="entry name" value="GAP_DH"/>
    <property type="match status" value="1"/>
</dbReference>
<dbReference type="InterPro" id="IPR020829">
    <property type="entry name" value="GlycerAld_3-P_DH_cat"/>
</dbReference>
<dbReference type="Gene3D" id="3.40.50.720">
    <property type="entry name" value="NAD(P)-binding Rossmann-like Domain"/>
    <property type="match status" value="1"/>
</dbReference>
<dbReference type="EC" id="1.2.1.-" evidence="9"/>
<evidence type="ECO:0000256" key="6">
    <source>
        <dbReference type="PIRSR" id="PIRSR000149-3"/>
    </source>
</evidence>
<evidence type="ECO:0000256" key="2">
    <source>
        <dbReference type="ARBA" id="ARBA00011881"/>
    </source>
</evidence>
<evidence type="ECO:0000256" key="3">
    <source>
        <dbReference type="ARBA" id="ARBA00023002"/>
    </source>
</evidence>
<evidence type="ECO:0000256" key="7">
    <source>
        <dbReference type="PIRSR" id="PIRSR000149-4"/>
    </source>
</evidence>
<dbReference type="CDD" id="cd05214">
    <property type="entry name" value="GAPDH_I_N"/>
    <property type="match status" value="1"/>
</dbReference>
<feature type="domain" description="Glyceraldehyde 3-phosphate dehydrogenase NAD(P) binding" evidence="10">
    <location>
        <begin position="2"/>
        <end position="149"/>
    </location>
</feature>
<evidence type="ECO:0000256" key="1">
    <source>
        <dbReference type="ARBA" id="ARBA00007406"/>
    </source>
</evidence>
<evidence type="ECO:0000259" key="10">
    <source>
        <dbReference type="SMART" id="SM00846"/>
    </source>
</evidence>
<comment type="caution">
    <text evidence="11">The sequence shown here is derived from an EMBL/GenBank/DDBJ whole genome shotgun (WGS) entry which is preliminary data.</text>
</comment>
<dbReference type="FunFam" id="3.40.50.720:FF:000001">
    <property type="entry name" value="Glyceraldehyde-3-phosphate dehydrogenase"/>
    <property type="match status" value="1"/>
</dbReference>
<organism evidence="11">
    <name type="scientific">Desulfobacca acetoxidans</name>
    <dbReference type="NCBI Taxonomy" id="60893"/>
    <lineage>
        <taxon>Bacteria</taxon>
        <taxon>Pseudomonadati</taxon>
        <taxon>Thermodesulfobacteriota</taxon>
        <taxon>Desulfobaccia</taxon>
        <taxon>Desulfobaccales</taxon>
        <taxon>Desulfobaccaceae</taxon>
        <taxon>Desulfobacca</taxon>
    </lineage>
</organism>
<dbReference type="Gene3D" id="3.30.360.10">
    <property type="entry name" value="Dihydrodipicolinate Reductase, domain 2"/>
    <property type="match status" value="1"/>
</dbReference>
<protein>
    <recommendedName>
        <fullName evidence="9">Glyceraldehyde-3-phosphate dehydrogenase</fullName>
        <ecNumber evidence="9">1.2.1.-</ecNumber>
    </recommendedName>
</protein>
<feature type="site" description="Activates thiol group during catalysis" evidence="7">
    <location>
        <position position="176"/>
    </location>
</feature>
<dbReference type="InterPro" id="IPR006424">
    <property type="entry name" value="Glyceraldehyde-3-P_DH_1"/>
</dbReference>
<keyword evidence="6" id="KW-0547">Nucleotide-binding</keyword>
<dbReference type="GO" id="GO:0006006">
    <property type="term" value="P:glucose metabolic process"/>
    <property type="evidence" value="ECO:0007669"/>
    <property type="project" value="InterPro"/>
</dbReference>
<feature type="active site" description="Nucleophile" evidence="4">
    <location>
        <position position="149"/>
    </location>
</feature>
<reference evidence="11" key="1">
    <citation type="journal article" date="2020" name="mSystems">
        <title>Genome- and Community-Level Interaction Insights into Carbon Utilization and Element Cycling Functions of Hydrothermarchaeota in Hydrothermal Sediment.</title>
        <authorList>
            <person name="Zhou Z."/>
            <person name="Liu Y."/>
            <person name="Xu W."/>
            <person name="Pan J."/>
            <person name="Luo Z.H."/>
            <person name="Li M."/>
        </authorList>
    </citation>
    <scope>NUCLEOTIDE SEQUENCE [LARGE SCALE GENOMIC DNA]</scope>
    <source>
        <strain evidence="11">SpSt-853</strain>
    </source>
</reference>
<dbReference type="EMBL" id="DTKJ01000017">
    <property type="protein sequence ID" value="HGZ11093.1"/>
    <property type="molecule type" value="Genomic_DNA"/>
</dbReference>
<dbReference type="GO" id="GO:0051287">
    <property type="term" value="F:NAD binding"/>
    <property type="evidence" value="ECO:0007669"/>
    <property type="project" value="InterPro"/>
</dbReference>
<dbReference type="CDD" id="cd18126">
    <property type="entry name" value="GAPDH_I_C"/>
    <property type="match status" value="1"/>
</dbReference>
<dbReference type="InterPro" id="IPR036291">
    <property type="entry name" value="NAD(P)-bd_dom_sf"/>
</dbReference>
<dbReference type="InterPro" id="IPR020828">
    <property type="entry name" value="GlycerAld_3-P_DH_NAD(P)-bd"/>
</dbReference>
<dbReference type="Pfam" id="PF02800">
    <property type="entry name" value="Gp_dh_C"/>
    <property type="match status" value="1"/>
</dbReference>
<feature type="binding site" evidence="6">
    <location>
        <position position="313"/>
    </location>
    <ligand>
        <name>NAD(+)</name>
        <dbReference type="ChEBI" id="CHEBI:57540"/>
    </ligand>
</feature>
<dbReference type="PANTHER" id="PTHR43148">
    <property type="entry name" value="GLYCERALDEHYDE-3-PHOSPHATE DEHYDROGENASE 2"/>
    <property type="match status" value="1"/>
</dbReference>
<feature type="binding site" evidence="5">
    <location>
        <position position="179"/>
    </location>
    <ligand>
        <name>D-glyceraldehyde 3-phosphate</name>
        <dbReference type="ChEBI" id="CHEBI:59776"/>
    </ligand>
</feature>
<dbReference type="AlphaFoldDB" id="A0A7C5ALG1"/>
<sequence>MAKVAINGMGRIGRAALKIILDSTKLELVAVNDLMTLDNLVYLLKYDTVYGRYHRKVESRDGNLVVDGQTIKFLSIKDPAQLPWKDLGVDVVLECTGVFTTQEGLTKHLTAGAKYALLSAPPKGPELVCVVHGVTEPESEVPAYSCASCTTNCISPVVEVLDRRIGVQKAIMTTIHAYTSSQAIVDGPAKKWSRGRAGAANFVPTTTGAAKAVTDILPQLKGKFDGVAVRGPVACGSLADLVFLMKRPTSVEEVNQILREESETPRYQGILGVTDDPIVSSDIIKDPRASIVDLGMTMVVDGDLVKVMAWYDNEWGYTNQLVREALRLVGAK</sequence>
<comment type="similarity">
    <text evidence="1 8">Belongs to the glyceraldehyde-3-phosphate dehydrogenase family.</text>
</comment>
<feature type="binding site" evidence="5">
    <location>
        <begin position="148"/>
        <end position="150"/>
    </location>
    <ligand>
        <name>D-glyceraldehyde 3-phosphate</name>
        <dbReference type="ChEBI" id="CHEBI:59776"/>
    </ligand>
</feature>
<comment type="subunit">
    <text evidence="2">Homotetramer.</text>
</comment>
<name>A0A7C5ALG1_9BACT</name>